<dbReference type="GO" id="GO:0005737">
    <property type="term" value="C:cytoplasm"/>
    <property type="evidence" value="ECO:0007669"/>
    <property type="project" value="TreeGrafter"/>
</dbReference>
<dbReference type="AlphaFoldDB" id="A0A371PGC2"/>
<comment type="caution">
    <text evidence="2">The sequence shown here is derived from an EMBL/GenBank/DDBJ whole genome shotgun (WGS) entry which is preliminary data.</text>
</comment>
<dbReference type="InterPro" id="IPR051908">
    <property type="entry name" value="Ribosomal_N-acetyltransferase"/>
</dbReference>
<keyword evidence="2" id="KW-0808">Transferase</keyword>
<reference evidence="2 3" key="1">
    <citation type="submission" date="2018-08" db="EMBL/GenBank/DDBJ databases">
        <title>Paenibacillus sp. M4BSY-1, whole genome shotgun sequence.</title>
        <authorList>
            <person name="Tuo L."/>
        </authorList>
    </citation>
    <scope>NUCLEOTIDE SEQUENCE [LARGE SCALE GENOMIC DNA]</scope>
    <source>
        <strain evidence="2 3">M4BSY-1</strain>
    </source>
</reference>
<name>A0A371PGC2_9BACL</name>
<dbReference type="EMBL" id="QUBQ01000002">
    <property type="protein sequence ID" value="REK74993.1"/>
    <property type="molecule type" value="Genomic_DNA"/>
</dbReference>
<dbReference type="OrthoDB" id="9799321at2"/>
<keyword evidence="3" id="KW-1185">Reference proteome</keyword>
<evidence type="ECO:0000313" key="3">
    <source>
        <dbReference type="Proteomes" id="UP000261905"/>
    </source>
</evidence>
<dbReference type="PANTHER" id="PTHR43441:SF3">
    <property type="entry name" value="ACETYLTRANSFERASE"/>
    <property type="match status" value="1"/>
</dbReference>
<dbReference type="InterPro" id="IPR016181">
    <property type="entry name" value="Acyl_CoA_acyltransferase"/>
</dbReference>
<gene>
    <name evidence="2" type="ORF">DX130_15255</name>
</gene>
<dbReference type="Proteomes" id="UP000261905">
    <property type="component" value="Unassembled WGS sequence"/>
</dbReference>
<evidence type="ECO:0000313" key="2">
    <source>
        <dbReference type="EMBL" id="REK74993.1"/>
    </source>
</evidence>
<feature type="domain" description="N-acetyltransferase" evidence="1">
    <location>
        <begin position="33"/>
        <end position="184"/>
    </location>
</feature>
<sequence length="195" mass="22613">MDTHSTNPILLAIPERIESKRLIIRAPLLNDGPMVNAAVQGSIDELRPWMPWARHVPTEEQSEVISREGRIHYLERSDLRMYLIHKETGQFIGSSGLLRIDWQARKFEIGYWLNTPHSGQGYMTEAVERIAEFAIQELQANRIEIRIDSRNERSIHVAERLGYTLEGTLRNEKCDVYGMLSHTRIYAKVRGVEFQ</sequence>
<dbReference type="GO" id="GO:1990189">
    <property type="term" value="F:protein N-terminal-serine acetyltransferase activity"/>
    <property type="evidence" value="ECO:0007669"/>
    <property type="project" value="TreeGrafter"/>
</dbReference>
<dbReference type="Pfam" id="PF13302">
    <property type="entry name" value="Acetyltransf_3"/>
    <property type="match status" value="1"/>
</dbReference>
<dbReference type="Gene3D" id="3.40.630.30">
    <property type="match status" value="1"/>
</dbReference>
<evidence type="ECO:0000259" key="1">
    <source>
        <dbReference type="PROSITE" id="PS51186"/>
    </source>
</evidence>
<protein>
    <submittedName>
        <fullName evidence="2">N-acetyltransferase</fullName>
    </submittedName>
</protein>
<dbReference type="PANTHER" id="PTHR43441">
    <property type="entry name" value="RIBOSOMAL-PROTEIN-SERINE ACETYLTRANSFERASE"/>
    <property type="match status" value="1"/>
</dbReference>
<accession>A0A371PGC2</accession>
<dbReference type="RefSeq" id="WP_116046769.1">
    <property type="nucleotide sequence ID" value="NZ_QUBQ01000002.1"/>
</dbReference>
<proteinExistence type="predicted"/>
<dbReference type="SUPFAM" id="SSF55729">
    <property type="entry name" value="Acyl-CoA N-acyltransferases (Nat)"/>
    <property type="match status" value="1"/>
</dbReference>
<dbReference type="GO" id="GO:0008999">
    <property type="term" value="F:protein-N-terminal-alanine acetyltransferase activity"/>
    <property type="evidence" value="ECO:0007669"/>
    <property type="project" value="TreeGrafter"/>
</dbReference>
<dbReference type="InterPro" id="IPR000182">
    <property type="entry name" value="GNAT_dom"/>
</dbReference>
<dbReference type="PROSITE" id="PS51186">
    <property type="entry name" value="GNAT"/>
    <property type="match status" value="1"/>
</dbReference>
<organism evidence="2 3">
    <name type="scientific">Paenibacillus paeoniae</name>
    <dbReference type="NCBI Taxonomy" id="2292705"/>
    <lineage>
        <taxon>Bacteria</taxon>
        <taxon>Bacillati</taxon>
        <taxon>Bacillota</taxon>
        <taxon>Bacilli</taxon>
        <taxon>Bacillales</taxon>
        <taxon>Paenibacillaceae</taxon>
        <taxon>Paenibacillus</taxon>
    </lineage>
</organism>